<keyword evidence="2" id="KW-1185">Reference proteome</keyword>
<organism evidence="1 2">
    <name type="scientific">Paenibacillus psychroresistens</name>
    <dbReference type="NCBI Taxonomy" id="1778678"/>
    <lineage>
        <taxon>Bacteria</taxon>
        <taxon>Bacillati</taxon>
        <taxon>Bacillota</taxon>
        <taxon>Bacilli</taxon>
        <taxon>Bacillales</taxon>
        <taxon>Paenibacillaceae</taxon>
        <taxon>Paenibacillus</taxon>
    </lineage>
</organism>
<proteinExistence type="predicted"/>
<evidence type="ECO:0000313" key="1">
    <source>
        <dbReference type="EMBL" id="QGQ95730.1"/>
    </source>
</evidence>
<protein>
    <submittedName>
        <fullName evidence="1">YqzL family protein</fullName>
    </submittedName>
</protein>
<reference evidence="2" key="1">
    <citation type="submission" date="2018-11" db="EMBL/GenBank/DDBJ databases">
        <title>Complete genome sequence of Paenibacillus sp. ML311-T8.</title>
        <authorList>
            <person name="Nam Y.-D."/>
            <person name="Kang J."/>
            <person name="Chung W.-H."/>
            <person name="Park Y.S."/>
        </authorList>
    </citation>
    <scope>NUCLEOTIDE SEQUENCE [LARGE SCALE GENOMIC DNA]</scope>
    <source>
        <strain evidence="2">ML311-T8</strain>
    </source>
</reference>
<sequence>MRDFTWNYFSMTGDVDAYLLYKEIHADEAADEASDQDLMDLEEDE</sequence>
<dbReference type="Pfam" id="PF14006">
    <property type="entry name" value="YqzL"/>
    <property type="match status" value="1"/>
</dbReference>
<accession>A0A6B8RHM0</accession>
<gene>
    <name evidence="1" type="ORF">EHS13_12980</name>
</gene>
<dbReference type="RefSeq" id="WP_155700767.1">
    <property type="nucleotide sequence ID" value="NZ_CP034235.1"/>
</dbReference>
<dbReference type="AlphaFoldDB" id="A0A6B8RHM0"/>
<name>A0A6B8RHM0_9BACL</name>
<dbReference type="InterPro" id="IPR025617">
    <property type="entry name" value="YqzL"/>
</dbReference>
<evidence type="ECO:0000313" key="2">
    <source>
        <dbReference type="Proteomes" id="UP000426246"/>
    </source>
</evidence>
<dbReference type="Proteomes" id="UP000426246">
    <property type="component" value="Chromosome"/>
</dbReference>
<dbReference type="EMBL" id="CP034235">
    <property type="protein sequence ID" value="QGQ95730.1"/>
    <property type="molecule type" value="Genomic_DNA"/>
</dbReference>
<dbReference type="KEGG" id="ppsc:EHS13_12980"/>